<comment type="caution">
    <text evidence="1">The sequence shown here is derived from an EMBL/GenBank/DDBJ whole genome shotgun (WGS) entry which is preliminary data.</text>
</comment>
<dbReference type="EMBL" id="JAACJL010000060">
    <property type="protein sequence ID" value="KAF4609760.1"/>
    <property type="molecule type" value="Genomic_DNA"/>
</dbReference>
<proteinExistence type="predicted"/>
<name>A0A8H4QFB4_9AGAR</name>
<accession>A0A8H4QFB4</accession>
<protein>
    <submittedName>
        <fullName evidence="1">Uncharacterized protein</fullName>
    </submittedName>
</protein>
<organism evidence="1 2">
    <name type="scientific">Agrocybe pediades</name>
    <dbReference type="NCBI Taxonomy" id="84607"/>
    <lineage>
        <taxon>Eukaryota</taxon>
        <taxon>Fungi</taxon>
        <taxon>Dikarya</taxon>
        <taxon>Basidiomycota</taxon>
        <taxon>Agaricomycotina</taxon>
        <taxon>Agaricomycetes</taxon>
        <taxon>Agaricomycetidae</taxon>
        <taxon>Agaricales</taxon>
        <taxon>Agaricineae</taxon>
        <taxon>Strophariaceae</taxon>
        <taxon>Agrocybe</taxon>
    </lineage>
</organism>
<sequence>MLMERLPDGTYRHTPIAKTLEVAVDGLEGGIVGDLVFSLAAAYKKPPKHYQLMKGTGGEVVQFMLRGKEPYGLGDELRMTVMERDKVVVQCLEPGTLTNKKNSFINTNESIMKLGRIGLSQRPLDGGLNIEHTWLKSELSNINHTIVYYNTK</sequence>
<evidence type="ECO:0000313" key="1">
    <source>
        <dbReference type="EMBL" id="KAF4609760.1"/>
    </source>
</evidence>
<dbReference type="Proteomes" id="UP000521872">
    <property type="component" value="Unassembled WGS sequence"/>
</dbReference>
<gene>
    <name evidence="1" type="ORF">D9613_011912</name>
</gene>
<evidence type="ECO:0000313" key="2">
    <source>
        <dbReference type="Proteomes" id="UP000521872"/>
    </source>
</evidence>
<reference evidence="1 2" key="1">
    <citation type="submission" date="2019-12" db="EMBL/GenBank/DDBJ databases">
        <authorList>
            <person name="Floudas D."/>
            <person name="Bentzer J."/>
            <person name="Ahren D."/>
            <person name="Johansson T."/>
            <person name="Persson P."/>
            <person name="Tunlid A."/>
        </authorList>
    </citation>
    <scope>NUCLEOTIDE SEQUENCE [LARGE SCALE GENOMIC DNA]</scope>
    <source>
        <strain evidence="1 2">CBS 102.39</strain>
    </source>
</reference>
<keyword evidence="2" id="KW-1185">Reference proteome</keyword>
<dbReference type="AlphaFoldDB" id="A0A8H4QFB4"/>